<dbReference type="SUPFAM" id="SSF56059">
    <property type="entry name" value="Glutathione synthetase ATP-binding domain-like"/>
    <property type="match status" value="1"/>
</dbReference>
<evidence type="ECO:0000256" key="6">
    <source>
        <dbReference type="ARBA" id="ARBA00023242"/>
    </source>
</evidence>
<name>A0A915F0N8_9CEST</name>
<evidence type="ECO:0000256" key="10">
    <source>
        <dbReference type="ARBA" id="ARBA00075772"/>
    </source>
</evidence>
<comment type="subunit">
    <text evidence="8">Component of the pre-catalytic and catalytic spliceosome complexes. Component of the postcatalytic spliceosome P complex. Part of the U5 snRNP complex. Interacts with PRPF8. Component of the U4/U6-U5 tri-snRNP complex composed of the U4, U6 and U5 snRNAs and at least PRPF3, PRPF4, PRPF6, PRPF8, PRPF31, SNRNP200, TXNL4A, WDR57, SNRNP40, DDX23, CD2BP2, PPIH, SNU13, EFTUD2, SART1 and USP39. Component of the minor spliceosome, which splices U12-type introns.</text>
</comment>
<keyword evidence="6" id="KW-0539">Nucleus</keyword>
<evidence type="ECO:0000256" key="7">
    <source>
        <dbReference type="ARBA" id="ARBA00057342"/>
    </source>
</evidence>
<dbReference type="InterPro" id="IPR020472">
    <property type="entry name" value="WD40_PAC1"/>
</dbReference>
<keyword evidence="13" id="KW-1185">Reference proteome</keyword>
<evidence type="ECO:0000256" key="2">
    <source>
        <dbReference type="ARBA" id="ARBA00022574"/>
    </source>
</evidence>
<evidence type="ECO:0000256" key="12">
    <source>
        <dbReference type="SAM" id="MobiDB-lite"/>
    </source>
</evidence>
<evidence type="ECO:0000313" key="13">
    <source>
        <dbReference type="Proteomes" id="UP000887562"/>
    </source>
</evidence>
<dbReference type="Gene3D" id="2.130.10.10">
    <property type="entry name" value="YVTN repeat-like/Quinoprotein amine dehydrogenase"/>
    <property type="match status" value="1"/>
</dbReference>
<evidence type="ECO:0000256" key="4">
    <source>
        <dbReference type="ARBA" id="ARBA00022737"/>
    </source>
</evidence>
<feature type="region of interest" description="Disordered" evidence="12">
    <location>
        <begin position="1496"/>
        <end position="1534"/>
    </location>
</feature>
<keyword evidence="3" id="KW-0507">mRNA processing</keyword>
<proteinExistence type="predicted"/>
<feature type="compositionally biased region" description="Low complexity" evidence="12">
    <location>
        <begin position="712"/>
        <end position="722"/>
    </location>
</feature>
<reference evidence="14" key="1">
    <citation type="submission" date="2022-11" db="UniProtKB">
        <authorList>
            <consortium name="WormBaseParasite"/>
        </authorList>
    </citation>
    <scope>IDENTIFICATION</scope>
</reference>
<dbReference type="SUPFAM" id="SSF50978">
    <property type="entry name" value="WD40 repeat-like"/>
    <property type="match status" value="1"/>
</dbReference>
<dbReference type="InterPro" id="IPR004344">
    <property type="entry name" value="TTL/TTLL_fam"/>
</dbReference>
<feature type="repeat" description="WD" evidence="11">
    <location>
        <begin position="1021"/>
        <end position="1055"/>
    </location>
</feature>
<accession>A0A915F0N8</accession>
<feature type="region of interest" description="Disordered" evidence="12">
    <location>
        <begin position="650"/>
        <end position="672"/>
    </location>
</feature>
<feature type="compositionally biased region" description="Low complexity" evidence="12">
    <location>
        <begin position="1514"/>
        <end position="1525"/>
    </location>
</feature>
<dbReference type="GO" id="GO:0006397">
    <property type="term" value="P:mRNA processing"/>
    <property type="evidence" value="ECO:0007669"/>
    <property type="project" value="UniProtKB-KW"/>
</dbReference>
<dbReference type="FunFam" id="2.130.10.10:FF:000229">
    <property type="entry name" value="Small nuclear ribonucleoprotein U5 subunit 40"/>
    <property type="match status" value="1"/>
</dbReference>
<dbReference type="InterPro" id="IPR052234">
    <property type="entry name" value="U5_snRNP_Component"/>
</dbReference>
<evidence type="ECO:0000256" key="8">
    <source>
        <dbReference type="ARBA" id="ARBA00064268"/>
    </source>
</evidence>
<dbReference type="Pfam" id="PF00400">
    <property type="entry name" value="WD40"/>
    <property type="match status" value="7"/>
</dbReference>
<dbReference type="InterPro" id="IPR036322">
    <property type="entry name" value="WD40_repeat_dom_sf"/>
</dbReference>
<feature type="region of interest" description="Disordered" evidence="12">
    <location>
        <begin position="555"/>
        <end position="586"/>
    </location>
</feature>
<comment type="function">
    <text evidence="7">Required for pre-mRNA splicing as component of the activated spliceosome. Component of the U5 small nuclear ribonucleoprotein (snRNP) complex and the U4/U6-U5 tri-snRNP complex, building blocks of the spliceosome. As a component of the minor spliceosome, involved in the splicing of U12-type introns in pre-mRNAs.</text>
</comment>
<evidence type="ECO:0000256" key="3">
    <source>
        <dbReference type="ARBA" id="ARBA00022664"/>
    </source>
</evidence>
<feature type="repeat" description="WD" evidence="11">
    <location>
        <begin position="886"/>
        <end position="919"/>
    </location>
</feature>
<dbReference type="Proteomes" id="UP000887562">
    <property type="component" value="Unplaced"/>
</dbReference>
<feature type="region of interest" description="Disordered" evidence="12">
    <location>
        <begin position="712"/>
        <end position="736"/>
    </location>
</feature>
<keyword evidence="2 11" id="KW-0853">WD repeat</keyword>
<keyword evidence="5" id="KW-0508">mRNA splicing</keyword>
<feature type="repeat" description="WD" evidence="11">
    <location>
        <begin position="972"/>
        <end position="1014"/>
    </location>
</feature>
<comment type="subcellular location">
    <subcellularLocation>
        <location evidence="1">Nucleus</location>
    </subcellularLocation>
</comment>
<dbReference type="Pfam" id="PF03133">
    <property type="entry name" value="TTL"/>
    <property type="match status" value="1"/>
</dbReference>
<protein>
    <recommendedName>
        <fullName evidence="9">U5 small nuclear ribonucleoprotein 40 kDa protein</fullName>
    </recommendedName>
    <alternativeName>
        <fullName evidence="10">WD repeat-containing protein 57</fullName>
    </alternativeName>
</protein>
<sequence length="1593" mass="179798">MGQTSAKRIQNHISAMEGAGYTVDEKLATKLRNSLTKLNIMSDDDGQLMCILPVPNDVLDSDQGIKKEIQQQLSLPRPKFFLNCYNGSHIWTETVMQLNYQVFRECEQMVNHIPNCGLFTNKLGLLMSLRNYAEDCKRNSQKDVSVNFIPETYWIDDAKEKAEFINKLSDHQIWLMKPCGLNQGKGICLIRSQQDFVRLEEARSEEIRRNPQMCRPRIVQKYLTTPLLLNNRKFDIRCYFMIASTMPYLVLFTPGYIRLSLRKYDPADTNLVTHLTNQFIQKRDPSYDRSKDDSVWTFRKLNEYINTSVAPNKHLQKNWVTRHMLPEMRRITMHVFNAVKDKLACRIGFFEIYGMDFMIDDDMKIWLIEINSNPAMNTNCEVLRQVIPPVVNRFIQISIECFEKARRWQPLLPILGILPRNRSELGEERDSYTWNVSLRSPPKYITNGGLPASFTILFNESLTAAKSRQSRCYSTPLRLWVPPKMYLTAHLPKPGLVIRRSPSPPSHSSASLPRISAIPHKYSALATMTSKPSPPCTDYQKPPAYSPREMRFFRSSSHRVTSGSESSRHSTERESIPTQNLQESSLGLQRVSDLGANQSITSDKADVPNVVAVAEEPLAQEQVHKLPDPQKELGKLSDEYLVVVPDGNFDANGKHQMGPKRQEVTGTQSRGSNESNTLLRLIQDGAFKWTKRGTVGRDSPAGVEMPIEDDVVTSNNSSSVSTHATPRRRKLKKNRNDSCSVRIPPLMPEYVLMPISPVIMPPLPPLVLAATLPTEMPNEEPEENATNNGNALIDLSNMSSAKFRIPVVGQSAPWHRLRCGKMAMDLKRSFPAMSMVPVPNKRTRTEDARAIVSNQISKSAQGQIIPAGMPGSMRRTSSLLSPNMVLTGHESEVFCVKFVPTEGSYLVSAGFDRQIFVWETYGQCDNVAVMAGHGGAILNLALSSDGELLYSASSDKTVAIWDLNTCQRIKKIRGHQNIVNSVDIARRGPQVIVSGSDDGTVRLWDRRQKTEVQNFQNTYQVLAVAFSDTAEMIFSGGIDNIIKGWDLRKLDVAMRLTGHTDTVTGLALSPDGDFLLSNAMDNTLRVWDVRPYAPAERCTKILQGHVHTFEKNLLRCAWSPDGQYVTCGSGDRYVHVWEVKTRNLIYKLPGHSASVNETDFHPLEPILLSGGGDKKIFLGEIELGFKRDQSRSRSLTRRQLRTSTSKKGSATRSRLSSRSKTARKLIDLTKRANKYQANIDQYIELLQHASLWFDRNLEEIWNMVCIVNSDEAETITYDSFKASMYLITNYFVDIVLMDVKAPFNDVEIHLLTMILDPNIEGSIQIKKFADGILGLCKEEEMKALKTCPSPLIKPITRYVTQLSPNFSWVRVHFRNATLASISHHPLHFDEDVPTSYTTDLLVDVIRRRNHICAPSIKLFRKQEPLPPEELQQVGTSLEQLGIKGGTRLSPMEATILYQTQCSINLPRTNLFVTSIDDSYLLWDEAALWLEDVDLKGPGVPSEKSRSTVESVAPTESTISSESDSSSKTKRRAKRIRNLARRCGQRMRDLEGAHSPLHSTTSSSVLGRHRLFNKSTLIYATLILPSTSVSNKED</sequence>
<dbReference type="PRINTS" id="PR00320">
    <property type="entry name" value="GPROTEINBRPT"/>
</dbReference>
<dbReference type="PROSITE" id="PS50082">
    <property type="entry name" value="WD_REPEATS_2"/>
    <property type="match status" value="6"/>
</dbReference>
<evidence type="ECO:0000256" key="5">
    <source>
        <dbReference type="ARBA" id="ARBA00023187"/>
    </source>
</evidence>
<dbReference type="PROSITE" id="PS50294">
    <property type="entry name" value="WD_REPEATS_REGION"/>
    <property type="match status" value="4"/>
</dbReference>
<evidence type="ECO:0000256" key="1">
    <source>
        <dbReference type="ARBA" id="ARBA00004123"/>
    </source>
</evidence>
<feature type="region of interest" description="Disordered" evidence="12">
    <location>
        <begin position="1189"/>
        <end position="1219"/>
    </location>
</feature>
<dbReference type="PANTHER" id="PTHR44006">
    <property type="entry name" value="U5 SMALL NUCLEAR RIBONUCLEOPROTEIN 40 KDA PROTEIN"/>
    <property type="match status" value="1"/>
</dbReference>
<dbReference type="PANTHER" id="PTHR44006:SF1">
    <property type="entry name" value="U5 SMALL NUCLEAR RIBONUCLEOPROTEIN 40 KDA PROTEIN"/>
    <property type="match status" value="1"/>
</dbReference>
<dbReference type="GO" id="GO:0000375">
    <property type="term" value="P:RNA splicing, via transesterification reactions"/>
    <property type="evidence" value="ECO:0007669"/>
    <property type="project" value="UniProtKB-ARBA"/>
</dbReference>
<feature type="repeat" description="WD" evidence="11">
    <location>
        <begin position="1117"/>
        <end position="1147"/>
    </location>
</feature>
<dbReference type="GO" id="GO:0003723">
    <property type="term" value="F:RNA binding"/>
    <property type="evidence" value="ECO:0007669"/>
    <property type="project" value="TreeGrafter"/>
</dbReference>
<dbReference type="InterPro" id="IPR001680">
    <property type="entry name" value="WD40_rpt"/>
</dbReference>
<dbReference type="GO" id="GO:0005682">
    <property type="term" value="C:U5 snRNP"/>
    <property type="evidence" value="ECO:0007669"/>
    <property type="project" value="UniProtKB-ARBA"/>
</dbReference>
<dbReference type="Gene3D" id="3.30.470.20">
    <property type="entry name" value="ATP-grasp fold, B domain"/>
    <property type="match status" value="1"/>
</dbReference>
<dbReference type="PROSITE" id="PS51221">
    <property type="entry name" value="TTL"/>
    <property type="match status" value="1"/>
</dbReference>
<keyword evidence="4" id="KW-0677">Repeat</keyword>
<dbReference type="SMART" id="SM00320">
    <property type="entry name" value="WD40"/>
    <property type="match status" value="7"/>
</dbReference>
<dbReference type="InterPro" id="IPR015943">
    <property type="entry name" value="WD40/YVTN_repeat-like_dom_sf"/>
</dbReference>
<dbReference type="CDD" id="cd00200">
    <property type="entry name" value="WD40"/>
    <property type="match status" value="1"/>
</dbReference>
<evidence type="ECO:0000256" key="9">
    <source>
        <dbReference type="ARBA" id="ARBA00073554"/>
    </source>
</evidence>
<dbReference type="WBParaSite" id="maker-E.canG7_contigs_8734-snap-gene-0.19-mRNA-1">
    <property type="protein sequence ID" value="maker-E.canG7_contigs_8734-snap-gene-0.19-mRNA-1"/>
    <property type="gene ID" value="EcG7_05171"/>
</dbReference>
<evidence type="ECO:0000313" key="14">
    <source>
        <dbReference type="WBParaSite" id="maker-E.canG7_contigs_8734-snap-gene-0.19-mRNA-1"/>
    </source>
</evidence>
<feature type="repeat" description="WD" evidence="11">
    <location>
        <begin position="930"/>
        <end position="971"/>
    </location>
</feature>
<feature type="repeat" description="WD" evidence="11">
    <location>
        <begin position="1056"/>
        <end position="1090"/>
    </location>
</feature>
<feature type="compositionally biased region" description="Basic and acidic residues" evidence="12">
    <location>
        <begin position="566"/>
        <end position="575"/>
    </location>
</feature>
<evidence type="ECO:0000256" key="11">
    <source>
        <dbReference type="PROSITE-ProRule" id="PRU00221"/>
    </source>
</evidence>
<feature type="compositionally biased region" description="Polar residues" evidence="12">
    <location>
        <begin position="576"/>
        <end position="586"/>
    </location>
</feature>
<dbReference type="GO" id="GO:0071013">
    <property type="term" value="C:catalytic step 2 spliceosome"/>
    <property type="evidence" value="ECO:0007669"/>
    <property type="project" value="TreeGrafter"/>
</dbReference>
<dbReference type="PROSITE" id="PS00678">
    <property type="entry name" value="WD_REPEATS_1"/>
    <property type="match status" value="2"/>
</dbReference>
<organism evidence="13 14">
    <name type="scientific">Echinococcus canadensis</name>
    <dbReference type="NCBI Taxonomy" id="519352"/>
    <lineage>
        <taxon>Eukaryota</taxon>
        <taxon>Metazoa</taxon>
        <taxon>Spiralia</taxon>
        <taxon>Lophotrochozoa</taxon>
        <taxon>Platyhelminthes</taxon>
        <taxon>Cestoda</taxon>
        <taxon>Eucestoda</taxon>
        <taxon>Cyclophyllidea</taxon>
        <taxon>Taeniidae</taxon>
        <taxon>Echinococcus</taxon>
        <taxon>Echinococcus canadensis group</taxon>
    </lineage>
</organism>
<dbReference type="InterPro" id="IPR019775">
    <property type="entry name" value="WD40_repeat_CS"/>
</dbReference>